<evidence type="ECO:0000313" key="1">
    <source>
        <dbReference type="EMBL" id="XDJ14941.1"/>
    </source>
</evidence>
<proteinExistence type="predicted"/>
<name>A0AB39CDL2_9VIRU</name>
<protein>
    <submittedName>
        <fullName evidence="1">Uncharacterized protein</fullName>
    </submittedName>
</protein>
<sequence length="131" mass="14710">MAHFTGISYGPEISLQQLAQVQAARNSYRNANEMLRDHEHVARVGQWVYNEQKEKALKILQPYLDRAGANGPQNNVCICFHGIANNSSSPSRDLMAHVPPIFLVPAMLPRLYDIVAVHCEPGEFVHSIEFL</sequence>
<dbReference type="EMBL" id="PQ015379">
    <property type="protein sequence ID" value="XDJ14941.1"/>
    <property type="molecule type" value="Genomic_DNA"/>
</dbReference>
<reference evidence="1" key="1">
    <citation type="submission" date="2024-07" db="EMBL/GenBank/DDBJ databases">
        <authorList>
            <person name="Bringhurst R.M."/>
            <person name="Homer T.E."/>
        </authorList>
    </citation>
    <scope>NUCLEOTIDE SEQUENCE</scope>
</reference>
<organism evidence="1">
    <name type="scientific">Pseudomonas phage HRDY3</name>
    <dbReference type="NCBI Taxonomy" id="3236930"/>
    <lineage>
        <taxon>Viruses</taxon>
    </lineage>
</organism>
<accession>A0AB39CDL2</accession>